<dbReference type="Gene3D" id="1.25.40.340">
    <property type="match status" value="1"/>
</dbReference>
<evidence type="ECO:0000256" key="1">
    <source>
        <dbReference type="ARBA" id="ARBA00022679"/>
    </source>
</evidence>
<dbReference type="InterPro" id="IPR004007">
    <property type="entry name" value="DhaL_dom"/>
</dbReference>
<evidence type="ECO:0000313" key="5">
    <source>
        <dbReference type="Proteomes" id="UP000515511"/>
    </source>
</evidence>
<dbReference type="FunFam" id="1.25.40.340:FF:000002">
    <property type="entry name" value="Dihydroxyacetone kinase, L subunit"/>
    <property type="match status" value="1"/>
</dbReference>
<dbReference type="RefSeq" id="WP_185276167.1">
    <property type="nucleotide sequence ID" value="NZ_CP043641.1"/>
</dbReference>
<keyword evidence="2 4" id="KW-0418">Kinase</keyword>
<name>A0A7G6YE12_9MICO</name>
<reference evidence="5" key="1">
    <citation type="submission" date="2019-09" db="EMBL/GenBank/DDBJ databases">
        <title>Antimicrobial potential of Antarctic Bacteria.</title>
        <authorList>
            <person name="Benaud N."/>
            <person name="Edwards R.J."/>
            <person name="Ferrari B.C."/>
        </authorList>
    </citation>
    <scope>NUCLEOTIDE SEQUENCE [LARGE SCALE GENOMIC DNA]</scope>
    <source>
        <strain evidence="5">INR9</strain>
    </source>
</reference>
<dbReference type="InterPro" id="IPR012737">
    <property type="entry name" value="DhaK_L_YcgS"/>
</dbReference>
<dbReference type="Proteomes" id="UP000515511">
    <property type="component" value="Chromosome"/>
</dbReference>
<dbReference type="Pfam" id="PF02734">
    <property type="entry name" value="Dak2"/>
    <property type="match status" value="1"/>
</dbReference>
<dbReference type="GO" id="GO:0019563">
    <property type="term" value="P:glycerol catabolic process"/>
    <property type="evidence" value="ECO:0007669"/>
    <property type="project" value="TreeGrafter"/>
</dbReference>
<sequence length="226" mass="23054">MIGTAPSSGTESGPVTVRLIMDWFVEFDLAIAESAPWLTDLDTAIGDGDHGIIMHKGARAARAQADADADADADVAALLARIGAAFGAATGGAGGILFSTLIHGIAAALDGRDAVRLPEFVDAFAAGVARVQDRGRAEPGDKTMIDALVPALVELRSAVADGVPQPTAFARAAASATVGRDATYPMIARRGRASYLGERSENHLDPGAATVAILMHSLATAAVKRG</sequence>
<evidence type="ECO:0000256" key="2">
    <source>
        <dbReference type="ARBA" id="ARBA00022777"/>
    </source>
</evidence>
<organism evidence="4 5">
    <name type="scientific">Leifsonia shinshuensis</name>
    <dbReference type="NCBI Taxonomy" id="150026"/>
    <lineage>
        <taxon>Bacteria</taxon>
        <taxon>Bacillati</taxon>
        <taxon>Actinomycetota</taxon>
        <taxon>Actinomycetes</taxon>
        <taxon>Micrococcales</taxon>
        <taxon>Microbacteriaceae</taxon>
        <taxon>Leifsonia</taxon>
    </lineage>
</organism>
<gene>
    <name evidence="4" type="primary">dhaL</name>
    <name evidence="4" type="ORF">F1C12_17465</name>
</gene>
<dbReference type="PANTHER" id="PTHR28629:SF4">
    <property type="entry name" value="TRIOKINASE_FMN CYCLASE"/>
    <property type="match status" value="1"/>
</dbReference>
<dbReference type="SUPFAM" id="SSF101473">
    <property type="entry name" value="DhaL-like"/>
    <property type="match status" value="1"/>
</dbReference>
<proteinExistence type="predicted"/>
<protein>
    <submittedName>
        <fullName evidence="4">Dihydroxyacetone kinase subunit L</fullName>
    </submittedName>
</protein>
<feature type="domain" description="DhaL" evidence="3">
    <location>
        <begin position="18"/>
        <end position="220"/>
    </location>
</feature>
<evidence type="ECO:0000313" key="4">
    <source>
        <dbReference type="EMBL" id="QNE36727.1"/>
    </source>
</evidence>
<dbReference type="AlphaFoldDB" id="A0A7G6YE12"/>
<dbReference type="EMBL" id="CP043641">
    <property type="protein sequence ID" value="QNE36727.1"/>
    <property type="molecule type" value="Genomic_DNA"/>
</dbReference>
<dbReference type="SMART" id="SM01120">
    <property type="entry name" value="Dak2"/>
    <property type="match status" value="1"/>
</dbReference>
<evidence type="ECO:0000259" key="3">
    <source>
        <dbReference type="PROSITE" id="PS51480"/>
    </source>
</evidence>
<dbReference type="GO" id="GO:0004371">
    <property type="term" value="F:glycerone kinase activity"/>
    <property type="evidence" value="ECO:0007669"/>
    <property type="project" value="InterPro"/>
</dbReference>
<dbReference type="PROSITE" id="PS51480">
    <property type="entry name" value="DHAL"/>
    <property type="match status" value="1"/>
</dbReference>
<dbReference type="PANTHER" id="PTHR28629">
    <property type="entry name" value="TRIOKINASE/FMN CYCLASE"/>
    <property type="match status" value="1"/>
</dbReference>
<accession>A0A7G6YE12</accession>
<dbReference type="InterPro" id="IPR036117">
    <property type="entry name" value="DhaL_dom_sf"/>
</dbReference>
<dbReference type="InterPro" id="IPR050861">
    <property type="entry name" value="Dihydroxyacetone_Kinase"/>
</dbReference>
<dbReference type="NCBIfam" id="TIGR02365">
    <property type="entry name" value="dha_L_ycgS"/>
    <property type="match status" value="1"/>
</dbReference>
<keyword evidence="1" id="KW-0808">Transferase</keyword>
<dbReference type="KEGG" id="lse:F1C12_17465"/>
<dbReference type="GO" id="GO:0005829">
    <property type="term" value="C:cytosol"/>
    <property type="evidence" value="ECO:0007669"/>
    <property type="project" value="TreeGrafter"/>
</dbReference>